<sequence length="504" mass="57755">MSNHKCLILSNKNQSKIEPIPLIKSNSSTLNSDTTTRDRTNSVNCKSLQKHKRLITSAISDWVCSNTRPINIVEDIGLKDLIEQCIKTAARERCLILSPDLWSDRYKKTSYLGCTAHWVDSLWNLYSFKLFCLPYKQSNKTGASVLKALEEGLSIYDLVPFMSDIIWVCDGGSNLLKALEKFTVVRCTAHLLNNCLQTIFFQTNALKFKKHILFPDHFYDKSEDEGDLDSNSEDEQNEDAFDDDEINDQQKACIKYNSTVSNKKANAISLISQLSTDAKRILITIVQGFAYFRQRAKKIIKQKIQYHPIHLMVTFLNPKTRKMKHLSVEQREQCIEYIKQEMLLFDNDNSFKLPTTRKNSQLSKNHPIKSINDFYSNAEDNEEDSIDQQSALRSSSHALEIELYIKQGLDKSTNSDESLQEEYNPLSFWKNMHSSYSILSKIAARVFSVPASSAAVEREFSLAGNIVTQKRSTLSPDVVNDMVFNHSYKVYQQGLDNTDKFELH</sequence>
<dbReference type="SUPFAM" id="SSF140996">
    <property type="entry name" value="Hermes dimerisation domain"/>
    <property type="match status" value="1"/>
</dbReference>
<comment type="caution">
    <text evidence="2">The sequence shown here is derived from an EMBL/GenBank/DDBJ whole genome shotgun (WGS) entry which is preliminary data.</text>
</comment>
<dbReference type="Pfam" id="PF05699">
    <property type="entry name" value="Dimer_Tnp_hAT"/>
    <property type="match status" value="1"/>
</dbReference>
<dbReference type="PANTHER" id="PTHR46169">
    <property type="entry name" value="DNA REPLICATION-RELATED ELEMENT FACTOR, ISOFORM A"/>
    <property type="match status" value="1"/>
</dbReference>
<dbReference type="GO" id="GO:0006357">
    <property type="term" value="P:regulation of transcription by RNA polymerase II"/>
    <property type="evidence" value="ECO:0007669"/>
    <property type="project" value="TreeGrafter"/>
</dbReference>
<dbReference type="Gene3D" id="1.10.10.1070">
    <property type="entry name" value="Zinc finger, BED domain-containing"/>
    <property type="match status" value="1"/>
</dbReference>
<evidence type="ECO:0000313" key="3">
    <source>
        <dbReference type="EMBL" id="CAF3914181.1"/>
    </source>
</evidence>
<proteinExistence type="predicted"/>
<dbReference type="InterPro" id="IPR008906">
    <property type="entry name" value="HATC_C_dom"/>
</dbReference>
<dbReference type="GO" id="GO:0046983">
    <property type="term" value="F:protein dimerization activity"/>
    <property type="evidence" value="ECO:0007669"/>
    <property type="project" value="InterPro"/>
</dbReference>
<dbReference type="Proteomes" id="UP000663874">
    <property type="component" value="Unassembled WGS sequence"/>
</dbReference>
<organism evidence="2 4">
    <name type="scientific">Rotaria sordida</name>
    <dbReference type="NCBI Taxonomy" id="392033"/>
    <lineage>
        <taxon>Eukaryota</taxon>
        <taxon>Metazoa</taxon>
        <taxon>Spiralia</taxon>
        <taxon>Gnathifera</taxon>
        <taxon>Rotifera</taxon>
        <taxon>Eurotatoria</taxon>
        <taxon>Bdelloidea</taxon>
        <taxon>Philodinida</taxon>
        <taxon>Philodinidae</taxon>
        <taxon>Rotaria</taxon>
    </lineage>
</organism>
<dbReference type="EMBL" id="CAJOBE010004061">
    <property type="protein sequence ID" value="CAF3914181.1"/>
    <property type="molecule type" value="Genomic_DNA"/>
</dbReference>
<accession>A0A819C1D2</accession>
<dbReference type="PANTHER" id="PTHR46169:SF15">
    <property type="entry name" value="INNER CENTROMERE PROTEIN A-LIKE ISOFORM X1-RELATED"/>
    <property type="match status" value="1"/>
</dbReference>
<protein>
    <recommendedName>
        <fullName evidence="1">HAT C-terminal dimerisation domain-containing protein</fullName>
    </recommendedName>
</protein>
<feature type="domain" description="HAT C-terminal dimerisation" evidence="1">
    <location>
        <begin position="415"/>
        <end position="485"/>
    </location>
</feature>
<reference evidence="2" key="1">
    <citation type="submission" date="2021-02" db="EMBL/GenBank/DDBJ databases">
        <authorList>
            <person name="Nowell W R."/>
        </authorList>
    </citation>
    <scope>NUCLEOTIDE SEQUENCE</scope>
</reference>
<evidence type="ECO:0000313" key="2">
    <source>
        <dbReference type="EMBL" id="CAF3803813.1"/>
    </source>
</evidence>
<dbReference type="Proteomes" id="UP000663823">
    <property type="component" value="Unassembled WGS sequence"/>
</dbReference>
<dbReference type="SUPFAM" id="SSF53098">
    <property type="entry name" value="Ribonuclease H-like"/>
    <property type="match status" value="1"/>
</dbReference>
<dbReference type="EMBL" id="CAJOAX010002546">
    <property type="protein sequence ID" value="CAF3803813.1"/>
    <property type="molecule type" value="Genomic_DNA"/>
</dbReference>
<dbReference type="InterPro" id="IPR012337">
    <property type="entry name" value="RNaseH-like_sf"/>
</dbReference>
<gene>
    <name evidence="3" type="ORF">FNK824_LOCUS21257</name>
    <name evidence="2" type="ORF">OTI717_LOCUS18430</name>
</gene>
<dbReference type="GO" id="GO:0005634">
    <property type="term" value="C:nucleus"/>
    <property type="evidence" value="ECO:0007669"/>
    <property type="project" value="TreeGrafter"/>
</dbReference>
<evidence type="ECO:0000259" key="1">
    <source>
        <dbReference type="Pfam" id="PF05699"/>
    </source>
</evidence>
<evidence type="ECO:0000313" key="4">
    <source>
        <dbReference type="Proteomes" id="UP000663823"/>
    </source>
</evidence>
<dbReference type="AlphaFoldDB" id="A0A819C1D2"/>
<name>A0A819C1D2_9BILA</name>
<dbReference type="InterPro" id="IPR052717">
    <property type="entry name" value="Vacuolar_transposase_reg"/>
</dbReference>